<keyword evidence="5" id="KW-0804">Transcription</keyword>
<evidence type="ECO:0000256" key="3">
    <source>
        <dbReference type="ARBA" id="ARBA00022737"/>
    </source>
</evidence>
<dbReference type="PROSITE" id="PS50082">
    <property type="entry name" value="WD_REPEATS_2"/>
    <property type="match status" value="6"/>
</dbReference>
<evidence type="ECO:0000313" key="9">
    <source>
        <dbReference type="EMBL" id="KAJ3223758.1"/>
    </source>
</evidence>
<dbReference type="Pfam" id="PF00400">
    <property type="entry name" value="WD40"/>
    <property type="match status" value="6"/>
</dbReference>
<evidence type="ECO:0000256" key="5">
    <source>
        <dbReference type="ARBA" id="ARBA00023163"/>
    </source>
</evidence>
<dbReference type="CDD" id="cd00200">
    <property type="entry name" value="WD40"/>
    <property type="match status" value="1"/>
</dbReference>
<organism evidence="9 10">
    <name type="scientific">Clydaea vesicula</name>
    <dbReference type="NCBI Taxonomy" id="447962"/>
    <lineage>
        <taxon>Eukaryota</taxon>
        <taxon>Fungi</taxon>
        <taxon>Fungi incertae sedis</taxon>
        <taxon>Chytridiomycota</taxon>
        <taxon>Chytridiomycota incertae sedis</taxon>
        <taxon>Chytridiomycetes</taxon>
        <taxon>Lobulomycetales</taxon>
        <taxon>Lobulomycetaceae</taxon>
        <taxon>Clydaea</taxon>
    </lineage>
</organism>
<dbReference type="PANTHER" id="PTHR19879">
    <property type="entry name" value="TRANSCRIPTION INITIATION FACTOR TFIID"/>
    <property type="match status" value="1"/>
</dbReference>
<dbReference type="InterPro" id="IPR036322">
    <property type="entry name" value="WD40_repeat_dom_sf"/>
</dbReference>
<dbReference type="GO" id="GO:0005669">
    <property type="term" value="C:transcription factor TFIID complex"/>
    <property type="evidence" value="ECO:0007669"/>
    <property type="project" value="TreeGrafter"/>
</dbReference>
<dbReference type="InterPro" id="IPR001680">
    <property type="entry name" value="WD40_rpt"/>
</dbReference>
<proteinExistence type="predicted"/>
<feature type="repeat" description="WD" evidence="7">
    <location>
        <begin position="383"/>
        <end position="424"/>
    </location>
</feature>
<gene>
    <name evidence="9" type="primary">TAF5</name>
    <name evidence="9" type="ORF">HK099_000714</name>
</gene>
<keyword evidence="10" id="KW-1185">Reference proteome</keyword>
<dbReference type="SUPFAM" id="SSF50978">
    <property type="entry name" value="WD40 repeat-like"/>
    <property type="match status" value="1"/>
</dbReference>
<dbReference type="SUPFAM" id="SSF160897">
    <property type="entry name" value="Taf5 N-terminal domain-like"/>
    <property type="match status" value="1"/>
</dbReference>
<keyword evidence="4" id="KW-0805">Transcription regulation</keyword>
<evidence type="ECO:0000256" key="6">
    <source>
        <dbReference type="ARBA" id="ARBA00023242"/>
    </source>
</evidence>
<sequence length="645" mass="73109">MSNEDVNMDAAVSVYLRNRGYKEADSMLKQEANLLNSRKTQKNLLDLNIPDLILYSSKDEVRDDPNIYSNFYSLLRNWINESSLDLYKFELRRCLFPIFVYSYLNLVESDHPKEAQTLMKSFEQDHQEQHSQDLEKLSCVLSKNHLVENEFVKEFKSSKYKIRMSRYSFELLLSFLQNNKMMLILRILNEHLAIKVTTDKPRLLNQDESDGGAVDNEVDGIDDDKINLDQEEVKLGTLPADPWLVKELDRCLREGSGFTPQEMPFIAQELQKLKKENPLKDSPKRDSIPLPPPKLLDIQQEIKTLNELRSKIILNNSLKPTICSYTLHNTYENLTCAKFSPSSTLIGGGFSDSLVKVWNVKGVVNPKQPTITMPSDPRTPTKLVGHSGPVYGMGFSPDNNYLISCSEDKTARLWSLLTESNLAVYKGHNYPVWDCEFGPLGVYFATCSHDRTARLWSTDHIYPLRIFVGHLSDVDCVKFHPNNNYLLTGSLDRTLRLWDLQRGHTVRLLSRHNAGVTCCAISPDGRMAASSGEDKVIMIWDLGTGKLIKKMVGHESAVQTLEFSLDGKVLTSGGLDYTVRVWDCKTGDLSNNEAEISGENRTGNPSTTATSNDLLHTFYTKKTPIFDIKYGKNSNILLTVGPFLP</sequence>
<name>A0AAD5U8F6_9FUNG</name>
<evidence type="ECO:0000313" key="10">
    <source>
        <dbReference type="Proteomes" id="UP001211065"/>
    </source>
</evidence>
<evidence type="ECO:0000256" key="7">
    <source>
        <dbReference type="PROSITE-ProRule" id="PRU00221"/>
    </source>
</evidence>
<accession>A0AAD5U8F6</accession>
<feature type="repeat" description="WD" evidence="7">
    <location>
        <begin position="327"/>
        <end position="361"/>
    </location>
</feature>
<reference evidence="9" key="1">
    <citation type="submission" date="2020-05" db="EMBL/GenBank/DDBJ databases">
        <title>Phylogenomic resolution of chytrid fungi.</title>
        <authorList>
            <person name="Stajich J.E."/>
            <person name="Amses K."/>
            <person name="Simmons R."/>
            <person name="Seto K."/>
            <person name="Myers J."/>
            <person name="Bonds A."/>
            <person name="Quandt C.A."/>
            <person name="Barry K."/>
            <person name="Liu P."/>
            <person name="Grigoriev I."/>
            <person name="Longcore J.E."/>
            <person name="James T.Y."/>
        </authorList>
    </citation>
    <scope>NUCLEOTIDE SEQUENCE</scope>
    <source>
        <strain evidence="9">JEL0476</strain>
    </source>
</reference>
<dbReference type="Gene3D" id="1.25.40.500">
    <property type="entry name" value="TFIID subunit TAF5, NTD2 domain"/>
    <property type="match status" value="1"/>
</dbReference>
<dbReference type="GO" id="GO:0016251">
    <property type="term" value="F:RNA polymerase II general transcription initiation factor activity"/>
    <property type="evidence" value="ECO:0007669"/>
    <property type="project" value="TreeGrafter"/>
</dbReference>
<keyword evidence="6" id="KW-0539">Nucleus</keyword>
<feature type="repeat" description="WD" evidence="7">
    <location>
        <begin position="509"/>
        <end position="550"/>
    </location>
</feature>
<dbReference type="PRINTS" id="PR00320">
    <property type="entry name" value="GPROTEINBRPT"/>
</dbReference>
<dbReference type="EMBL" id="JADGJW010000118">
    <property type="protein sequence ID" value="KAJ3223758.1"/>
    <property type="molecule type" value="Genomic_DNA"/>
</dbReference>
<dbReference type="GO" id="GO:0006367">
    <property type="term" value="P:transcription initiation at RNA polymerase II promoter"/>
    <property type="evidence" value="ECO:0007669"/>
    <property type="project" value="TreeGrafter"/>
</dbReference>
<dbReference type="CDD" id="cd08044">
    <property type="entry name" value="TAF5_NTD2"/>
    <property type="match status" value="1"/>
</dbReference>
<dbReference type="Proteomes" id="UP001211065">
    <property type="component" value="Unassembled WGS sequence"/>
</dbReference>
<comment type="caution">
    <text evidence="9">The sequence shown here is derived from an EMBL/GenBank/DDBJ whole genome shotgun (WGS) entry which is preliminary data.</text>
</comment>
<dbReference type="InterPro" id="IPR007582">
    <property type="entry name" value="TFIID_NTD2"/>
</dbReference>
<protein>
    <submittedName>
        <fullName evidence="9">Transcription initiation factor TFIID subunit 5</fullName>
    </submittedName>
</protein>
<evidence type="ECO:0000256" key="4">
    <source>
        <dbReference type="ARBA" id="ARBA00023015"/>
    </source>
</evidence>
<dbReference type="AlphaFoldDB" id="A0AAD5U8F6"/>
<comment type="subcellular location">
    <subcellularLocation>
        <location evidence="1">Nucleus</location>
    </subcellularLocation>
</comment>
<dbReference type="PANTHER" id="PTHR19879:SF1">
    <property type="entry name" value="CANNONBALL-RELATED"/>
    <property type="match status" value="1"/>
</dbReference>
<dbReference type="SMART" id="SM00320">
    <property type="entry name" value="WD40"/>
    <property type="match status" value="6"/>
</dbReference>
<evidence type="ECO:0000259" key="8">
    <source>
        <dbReference type="Pfam" id="PF04494"/>
    </source>
</evidence>
<dbReference type="InterPro" id="IPR037264">
    <property type="entry name" value="TFIID_NTD2_sf"/>
</dbReference>
<keyword evidence="3" id="KW-0677">Repeat</keyword>
<keyword evidence="2 7" id="KW-0853">WD repeat</keyword>
<dbReference type="Pfam" id="PF04494">
    <property type="entry name" value="TFIID_NTD2"/>
    <property type="match status" value="1"/>
</dbReference>
<feature type="repeat" description="WD" evidence="7">
    <location>
        <begin position="467"/>
        <end position="508"/>
    </location>
</feature>
<feature type="repeat" description="WD" evidence="7">
    <location>
        <begin position="425"/>
        <end position="457"/>
    </location>
</feature>
<evidence type="ECO:0000256" key="1">
    <source>
        <dbReference type="ARBA" id="ARBA00004123"/>
    </source>
</evidence>
<dbReference type="InterPro" id="IPR019775">
    <property type="entry name" value="WD40_repeat_CS"/>
</dbReference>
<feature type="domain" description="TFIID subunit TAF5 NTD2" evidence="8">
    <location>
        <begin position="63"/>
        <end position="192"/>
    </location>
</feature>
<dbReference type="PROSITE" id="PS00678">
    <property type="entry name" value="WD_REPEATS_1"/>
    <property type="match status" value="3"/>
</dbReference>
<dbReference type="Gene3D" id="2.130.10.10">
    <property type="entry name" value="YVTN repeat-like/Quinoprotein amine dehydrogenase"/>
    <property type="match status" value="3"/>
</dbReference>
<dbReference type="InterPro" id="IPR020472">
    <property type="entry name" value="WD40_PAC1"/>
</dbReference>
<evidence type="ECO:0000256" key="2">
    <source>
        <dbReference type="ARBA" id="ARBA00022574"/>
    </source>
</evidence>
<feature type="repeat" description="WD" evidence="7">
    <location>
        <begin position="551"/>
        <end position="592"/>
    </location>
</feature>
<dbReference type="PROSITE" id="PS50294">
    <property type="entry name" value="WD_REPEATS_REGION"/>
    <property type="match status" value="5"/>
</dbReference>
<dbReference type="InterPro" id="IPR015943">
    <property type="entry name" value="WD40/YVTN_repeat-like_dom_sf"/>
</dbReference>